<dbReference type="AlphaFoldDB" id="A0ABD5CMK6"/>
<sequence>MTMQVCLFVIGAPRMQPLLDGAALQKAAEGVEGLSRLIVHEPLAQHVDPRIAASSDAPSTVLQWYFDDLAPLEAACAEDGAIHRALQAAAHHALSRQSFAQQVMAVRTHKRTARFDAERCTYLVAYEGIADNFNAWLSHYLEHHPPLMLQLPALRELEIYTRIDSRSGLPFAQATAMQRNKVVFDDASALATALASPVRDAMRRDFHALPPFTGATPHFAMRSNYGNLGTH</sequence>
<dbReference type="Gene3D" id="3.30.70.100">
    <property type="match status" value="1"/>
</dbReference>
<dbReference type="EMBL" id="JAVIZN010000002">
    <property type="protein sequence ID" value="MDR6205147.1"/>
    <property type="molecule type" value="Genomic_DNA"/>
</dbReference>
<protein>
    <submittedName>
        <fullName evidence="1">Uncharacterized protein (TIGR02118 family)</fullName>
    </submittedName>
</protein>
<dbReference type="NCBIfam" id="TIGR02118">
    <property type="entry name" value="EthD family reductase"/>
    <property type="match status" value="1"/>
</dbReference>
<organism evidence="1 2">
    <name type="scientific">Paraburkholderia graminis</name>
    <dbReference type="NCBI Taxonomy" id="60548"/>
    <lineage>
        <taxon>Bacteria</taxon>
        <taxon>Pseudomonadati</taxon>
        <taxon>Pseudomonadota</taxon>
        <taxon>Betaproteobacteria</taxon>
        <taxon>Burkholderiales</taxon>
        <taxon>Burkholderiaceae</taxon>
        <taxon>Paraburkholderia</taxon>
    </lineage>
</organism>
<reference evidence="1 2" key="1">
    <citation type="submission" date="2023-08" db="EMBL/GenBank/DDBJ databases">
        <title>Genome sequencing of plant associated microbes to promote plant fitness in Sorghum bicolor and Oryza sativa.</title>
        <authorList>
            <person name="Coleman-Derr D."/>
        </authorList>
    </citation>
    <scope>NUCLEOTIDE SEQUENCE [LARGE SCALE GENOMIC DNA]</scope>
    <source>
        <strain evidence="1 2">SLBN-33</strain>
    </source>
</reference>
<gene>
    <name evidence="1" type="ORF">QF025_003867</name>
</gene>
<dbReference type="InterPro" id="IPR009799">
    <property type="entry name" value="EthD_dom"/>
</dbReference>
<comment type="caution">
    <text evidence="1">The sequence shown here is derived from an EMBL/GenBank/DDBJ whole genome shotgun (WGS) entry which is preliminary data.</text>
</comment>
<proteinExistence type="predicted"/>
<accession>A0ABD5CMK6</accession>
<dbReference type="SUPFAM" id="SSF54909">
    <property type="entry name" value="Dimeric alpha+beta barrel"/>
    <property type="match status" value="1"/>
</dbReference>
<evidence type="ECO:0000313" key="1">
    <source>
        <dbReference type="EMBL" id="MDR6205147.1"/>
    </source>
</evidence>
<name>A0ABD5CMK6_9BURK</name>
<dbReference type="InterPro" id="IPR011008">
    <property type="entry name" value="Dimeric_a/b-barrel"/>
</dbReference>
<dbReference type="Proteomes" id="UP001245184">
    <property type="component" value="Unassembled WGS sequence"/>
</dbReference>
<evidence type="ECO:0000313" key="2">
    <source>
        <dbReference type="Proteomes" id="UP001245184"/>
    </source>
</evidence>